<evidence type="ECO:0008006" key="5">
    <source>
        <dbReference type="Google" id="ProtNLM"/>
    </source>
</evidence>
<dbReference type="Proteomes" id="UP000605846">
    <property type="component" value="Unassembled WGS sequence"/>
</dbReference>
<accession>A0A8H7BZD1</accession>
<feature type="chain" id="PRO_5034262381" description="Secreted protein" evidence="2">
    <location>
        <begin position="19"/>
        <end position="190"/>
    </location>
</feature>
<gene>
    <name evidence="3" type="ORF">EC973_007072</name>
</gene>
<feature type="region of interest" description="Disordered" evidence="1">
    <location>
        <begin position="143"/>
        <end position="169"/>
    </location>
</feature>
<keyword evidence="2" id="KW-0732">Signal</keyword>
<sequence length="190" mass="19010">MHPLVLVGTLALTSVASAATNCNPSYNVPSAGECISNCNKKAGTGLYKDWTNDPASPNFIQSLSYQCQKGTTSYTAFMTDAGMCMMSCSKDEQSAFGKEFGGACQWYAAHKDDKCDGSATSGAAGGAGGNGSAGGNAGANGSNGNAGASGATAGNSTATPEKKPQNSSNKVQFGAWSAIMAAAVGYLVLN</sequence>
<feature type="signal peptide" evidence="2">
    <location>
        <begin position="1"/>
        <end position="18"/>
    </location>
</feature>
<evidence type="ECO:0000256" key="2">
    <source>
        <dbReference type="SAM" id="SignalP"/>
    </source>
</evidence>
<name>A0A8H7BZD1_9FUNG</name>
<dbReference type="OrthoDB" id="2412648at2759"/>
<reference evidence="3" key="1">
    <citation type="submission" date="2020-01" db="EMBL/GenBank/DDBJ databases">
        <title>Genome Sequencing of Three Apophysomyces-Like Fungal Strains Confirms a Novel Fungal Genus in the Mucoromycota with divergent Burkholderia-like Endosymbiotic Bacteria.</title>
        <authorList>
            <person name="Stajich J.E."/>
            <person name="Macias A.M."/>
            <person name="Carter-House D."/>
            <person name="Lovett B."/>
            <person name="Kasson L.R."/>
            <person name="Berry K."/>
            <person name="Grigoriev I."/>
            <person name="Chang Y."/>
            <person name="Spatafora J."/>
            <person name="Kasson M.T."/>
        </authorList>
    </citation>
    <scope>NUCLEOTIDE SEQUENCE</scope>
    <source>
        <strain evidence="3">NRRL A-21654</strain>
    </source>
</reference>
<evidence type="ECO:0000313" key="4">
    <source>
        <dbReference type="Proteomes" id="UP000605846"/>
    </source>
</evidence>
<protein>
    <recommendedName>
        <fullName evidence="5">Secreted protein</fullName>
    </recommendedName>
</protein>
<evidence type="ECO:0000313" key="3">
    <source>
        <dbReference type="EMBL" id="KAF7731967.1"/>
    </source>
</evidence>
<comment type="caution">
    <text evidence="3">The sequence shown here is derived from an EMBL/GenBank/DDBJ whole genome shotgun (WGS) entry which is preliminary data.</text>
</comment>
<organism evidence="3 4">
    <name type="scientific">Apophysomyces ossiformis</name>
    <dbReference type="NCBI Taxonomy" id="679940"/>
    <lineage>
        <taxon>Eukaryota</taxon>
        <taxon>Fungi</taxon>
        <taxon>Fungi incertae sedis</taxon>
        <taxon>Mucoromycota</taxon>
        <taxon>Mucoromycotina</taxon>
        <taxon>Mucoromycetes</taxon>
        <taxon>Mucorales</taxon>
        <taxon>Mucorineae</taxon>
        <taxon>Mucoraceae</taxon>
        <taxon>Apophysomyces</taxon>
    </lineage>
</organism>
<dbReference type="EMBL" id="JABAYA010000005">
    <property type="protein sequence ID" value="KAF7731967.1"/>
    <property type="molecule type" value="Genomic_DNA"/>
</dbReference>
<proteinExistence type="predicted"/>
<keyword evidence="4" id="KW-1185">Reference proteome</keyword>
<evidence type="ECO:0000256" key="1">
    <source>
        <dbReference type="SAM" id="MobiDB-lite"/>
    </source>
</evidence>
<dbReference type="AlphaFoldDB" id="A0A8H7BZD1"/>
<feature type="compositionally biased region" description="Low complexity" evidence="1">
    <location>
        <begin position="143"/>
        <end position="159"/>
    </location>
</feature>